<dbReference type="EMBL" id="LR796861">
    <property type="protein sequence ID" value="CAB4171080.1"/>
    <property type="molecule type" value="Genomic_DNA"/>
</dbReference>
<dbReference type="EMBL" id="LR797375">
    <property type="protein sequence ID" value="CAB4211344.1"/>
    <property type="molecule type" value="Genomic_DNA"/>
</dbReference>
<evidence type="ECO:0000313" key="2">
    <source>
        <dbReference type="EMBL" id="CAB4181751.1"/>
    </source>
</evidence>
<dbReference type="EMBL" id="LR797019">
    <property type="protein sequence ID" value="CAB4181751.1"/>
    <property type="molecule type" value="Genomic_DNA"/>
</dbReference>
<evidence type="ECO:0000313" key="5">
    <source>
        <dbReference type="EMBL" id="CAB5238317.1"/>
    </source>
</evidence>
<protein>
    <submittedName>
        <fullName evidence="3">Uncharacterized protein</fullName>
    </submittedName>
</protein>
<accession>A0A6J5S0P1</accession>
<sequence>MQCNFEFLENANYDWMDMLNFYERPFRATFIPSRVWKDLDNYCNDSKGLSNYFRKWKTKVEFLPQKSKAKMYDTYVSVGGEYGPDERQCCIQIYTTEFDKFPFTHDTWNKFKYRIMQTQMHELIHFMQFDRREDDWSNYVVPYKKVKHEKKNIERRYLSGFDEIQAYAHCVLLDFKVYKPTITTEELINRAKNSKDSSTLNYILKAFNYDYRNNAAIPKLMQQIAKWDRKYQRTIRASRRPK</sequence>
<gene>
    <name evidence="2" type="ORF">UFOVP1066_57</name>
    <name evidence="3" type="ORF">UFOVP1315_58</name>
    <name evidence="4" type="ORF">UFOVP1421_19</name>
    <name evidence="5" type="ORF">UFOVP1525_29</name>
    <name evidence="1" type="ORF">UFOVP909_214</name>
</gene>
<proteinExistence type="predicted"/>
<dbReference type="EMBL" id="LR797272">
    <property type="protein sequence ID" value="CAB4198234.1"/>
    <property type="molecule type" value="Genomic_DNA"/>
</dbReference>
<evidence type="ECO:0000313" key="3">
    <source>
        <dbReference type="EMBL" id="CAB4198234.1"/>
    </source>
</evidence>
<name>A0A6J5S0P1_9CAUD</name>
<reference evidence="3" key="1">
    <citation type="submission" date="2020-05" db="EMBL/GenBank/DDBJ databases">
        <authorList>
            <person name="Chiriac C."/>
            <person name="Salcher M."/>
            <person name="Ghai R."/>
            <person name="Kavagutti S V."/>
        </authorList>
    </citation>
    <scope>NUCLEOTIDE SEQUENCE</scope>
</reference>
<evidence type="ECO:0000313" key="4">
    <source>
        <dbReference type="EMBL" id="CAB4211344.1"/>
    </source>
</evidence>
<organism evidence="3">
    <name type="scientific">uncultured Caudovirales phage</name>
    <dbReference type="NCBI Taxonomy" id="2100421"/>
    <lineage>
        <taxon>Viruses</taxon>
        <taxon>Duplodnaviria</taxon>
        <taxon>Heunggongvirae</taxon>
        <taxon>Uroviricota</taxon>
        <taxon>Caudoviricetes</taxon>
        <taxon>Peduoviridae</taxon>
        <taxon>Maltschvirus</taxon>
        <taxon>Maltschvirus maltsch</taxon>
    </lineage>
</organism>
<evidence type="ECO:0000313" key="1">
    <source>
        <dbReference type="EMBL" id="CAB4171080.1"/>
    </source>
</evidence>
<dbReference type="EMBL" id="LR798454">
    <property type="protein sequence ID" value="CAB5238317.1"/>
    <property type="molecule type" value="Genomic_DNA"/>
</dbReference>